<feature type="domain" description="Carboxymuconolactone decarboxylase-like" evidence="1">
    <location>
        <begin position="53"/>
        <end position="99"/>
    </location>
</feature>
<dbReference type="EMBL" id="CP044067">
    <property type="protein sequence ID" value="QET06469.1"/>
    <property type="molecule type" value="Genomic_DNA"/>
</dbReference>
<dbReference type="InterPro" id="IPR003779">
    <property type="entry name" value="CMD-like"/>
</dbReference>
<dbReference type="PANTHER" id="PTHR34846:SF5">
    <property type="entry name" value="CARBOXYMUCONOLACTONE DECARBOXYLASE-LIKE DOMAIN-CONTAINING PROTEIN"/>
    <property type="match status" value="1"/>
</dbReference>
<dbReference type="PANTHER" id="PTHR34846">
    <property type="entry name" value="4-CARBOXYMUCONOLACTONE DECARBOXYLASE FAMILY PROTEIN (AFU_ORTHOLOGUE AFUA_6G11590)"/>
    <property type="match status" value="1"/>
</dbReference>
<dbReference type="Gene3D" id="1.20.1290.10">
    <property type="entry name" value="AhpD-like"/>
    <property type="match status" value="1"/>
</dbReference>
<dbReference type="Pfam" id="PF02627">
    <property type="entry name" value="CMD"/>
    <property type="match status" value="1"/>
</dbReference>
<dbReference type="OrthoDB" id="9801997at2"/>
<dbReference type="AlphaFoldDB" id="A0A5P2HH28"/>
<reference evidence="2 3" key="1">
    <citation type="submission" date="2019-09" db="EMBL/GenBank/DDBJ databases">
        <title>FDA dAtabase for Regulatory Grade micrObial Sequences (FDA-ARGOS): Supporting development and validation of Infectious Disease Dx tests.</title>
        <authorList>
            <person name="Sciortino C."/>
            <person name="Tallon L."/>
            <person name="Sadzewicz L."/>
            <person name="Vavikolanu K."/>
            <person name="Mehta A."/>
            <person name="Aluvathingal J."/>
            <person name="Nadendla S."/>
            <person name="Nandy P."/>
            <person name="Geyer C."/>
            <person name="Yan Y."/>
            <person name="Sichtig H."/>
        </authorList>
    </citation>
    <scope>NUCLEOTIDE SEQUENCE [LARGE SCALE GENOMIC DNA]</scope>
    <source>
        <strain evidence="2 3">FDAARGOS_664</strain>
    </source>
</reference>
<dbReference type="Proteomes" id="UP000322822">
    <property type="component" value="Chromosome 2"/>
</dbReference>
<sequence length="181" mass="20382">MPRVTELSPDTFDSSRRALFEAFTGNGHHFADQFSVLAHVGPAVDHLPQMLLELKARNAVPHRFIEIAIVVVSLLNDCEYCVRNHAPRLAVEGVSEDGARRLLDYADHPELSEADKLVVEYAIAVTQQPQRIRDNVFERLRTHFSEAQIVELTLRIALCGFFNRFNQALQIGEDATAVHPL</sequence>
<name>A0A5P2HH28_9BURK</name>
<dbReference type="RefSeq" id="WP_150377186.1">
    <property type="nucleotide sequence ID" value="NZ_CP044067.1"/>
</dbReference>
<dbReference type="SUPFAM" id="SSF69118">
    <property type="entry name" value="AhpD-like"/>
    <property type="match status" value="1"/>
</dbReference>
<evidence type="ECO:0000313" key="2">
    <source>
        <dbReference type="EMBL" id="QET06469.1"/>
    </source>
</evidence>
<proteinExistence type="predicted"/>
<evidence type="ECO:0000259" key="1">
    <source>
        <dbReference type="Pfam" id="PF02627"/>
    </source>
</evidence>
<accession>A0A5P2HH28</accession>
<dbReference type="GO" id="GO:0051920">
    <property type="term" value="F:peroxiredoxin activity"/>
    <property type="evidence" value="ECO:0007669"/>
    <property type="project" value="InterPro"/>
</dbReference>
<evidence type="ECO:0000313" key="3">
    <source>
        <dbReference type="Proteomes" id="UP000322822"/>
    </source>
</evidence>
<gene>
    <name evidence="2" type="ORF">FOB72_31795</name>
</gene>
<dbReference type="InterPro" id="IPR029032">
    <property type="entry name" value="AhpD-like"/>
</dbReference>
<protein>
    <submittedName>
        <fullName evidence="2">Carboxymuconolactone decarboxylase family protein</fullName>
    </submittedName>
</protein>
<organism evidence="2 3">
    <name type="scientific">Cupriavidus pauculus</name>
    <dbReference type="NCBI Taxonomy" id="82633"/>
    <lineage>
        <taxon>Bacteria</taxon>
        <taxon>Pseudomonadati</taxon>
        <taxon>Pseudomonadota</taxon>
        <taxon>Betaproteobacteria</taxon>
        <taxon>Burkholderiales</taxon>
        <taxon>Burkholderiaceae</taxon>
        <taxon>Cupriavidus</taxon>
    </lineage>
</organism>